<sequence>MNAPDEPKPLRRTMSLVTETLARAAMTGTAFPPSAKCPDFPLANFFFVEKAPSDADLRATMKKIVAFDRLRSKVVQTKKGGKYAWSEVADVEDHLMKHVTREEVDGEGELRKLMDALLVKPLDTDRPLWDVTVITLKPGAKWAPGPGSPSRAPPVVCVRVSHAVGDGLALVNVLENICTGADGGGVKTLDFKRRKRVSAGKKSSMLNPITCISAFFAMMLYICQCVWAVLVSFGTPFGPHDSRTAFCARPTKVKYSGRRSLIVCPSFGLDEIKQVKTTMGCTVNDVVCACLAGAITLYNHHRRNDVKEKREPLIRAAVPYSFPDRPKGVLTNAWTFVSLKFTTGRMEIVKRLKKTQHTCDLMKKTPGAWATKSLNIISAKLLGAKFQSNTIYDFMSRHSMVFTNVPGPIAPVRIFGSEMKELVFGVGNLVNQVSVVSYAGSVGLSLVVDEEEVKEAHLIGDFFQLELNNLKDAAAEIEAKAAEEKAKAAEERAKEAKTAANKS</sequence>
<dbReference type="KEGG" id="mpp:MICPUCDRAFT_58917"/>
<comment type="catalytic activity">
    <reaction evidence="6">
        <text>a long chain fatty alcohol + a fatty acyl-CoA = a long-chain alcohol wax ester + CoA</text>
        <dbReference type="Rhea" id="RHEA:38443"/>
        <dbReference type="ChEBI" id="CHEBI:17135"/>
        <dbReference type="ChEBI" id="CHEBI:57287"/>
        <dbReference type="ChEBI" id="CHEBI:77636"/>
        <dbReference type="ChEBI" id="CHEBI:235323"/>
        <dbReference type="EC" id="2.3.1.75"/>
    </reaction>
</comment>
<comment type="similarity">
    <text evidence="5">In the N-terminal section; belongs to the long-chain O-acyltransferase family.</text>
</comment>
<dbReference type="Pfam" id="PF06974">
    <property type="entry name" value="WS_DGAT_C"/>
    <property type="match status" value="1"/>
</dbReference>
<feature type="coiled-coil region" evidence="8">
    <location>
        <begin position="467"/>
        <end position="499"/>
    </location>
</feature>
<evidence type="ECO:0000259" key="10">
    <source>
        <dbReference type="Pfam" id="PF06974"/>
    </source>
</evidence>
<evidence type="ECO:0000256" key="5">
    <source>
        <dbReference type="ARBA" id="ARBA00024360"/>
    </source>
</evidence>
<evidence type="ECO:0000256" key="4">
    <source>
        <dbReference type="ARBA" id="ARBA00023315"/>
    </source>
</evidence>
<dbReference type="GO" id="GO:0004144">
    <property type="term" value="F:diacylglycerol O-acyltransferase activity"/>
    <property type="evidence" value="ECO:0007669"/>
    <property type="project" value="UniProtKB-EC"/>
</dbReference>
<comment type="pathway">
    <text evidence="1">Glycerolipid metabolism; triacylglycerol biosynthesis.</text>
</comment>
<dbReference type="OrthoDB" id="619536at2759"/>
<proteinExistence type="inferred from homology"/>
<dbReference type="GO" id="GO:0005886">
    <property type="term" value="C:plasma membrane"/>
    <property type="evidence" value="ECO:0007669"/>
    <property type="project" value="TreeGrafter"/>
</dbReference>
<organism evidence="12">
    <name type="scientific">Micromonas pusilla (strain CCMP1545)</name>
    <name type="common">Picoplanktonic green alga</name>
    <dbReference type="NCBI Taxonomy" id="564608"/>
    <lineage>
        <taxon>Eukaryota</taxon>
        <taxon>Viridiplantae</taxon>
        <taxon>Chlorophyta</taxon>
        <taxon>Mamiellophyceae</taxon>
        <taxon>Mamiellales</taxon>
        <taxon>Mamiellaceae</taxon>
        <taxon>Micromonas</taxon>
    </lineage>
</organism>
<evidence type="ECO:0000256" key="1">
    <source>
        <dbReference type="ARBA" id="ARBA00004771"/>
    </source>
</evidence>
<dbReference type="eggNOG" id="ENOG502S2TJ">
    <property type="taxonomic scope" value="Eukaryota"/>
</dbReference>
<keyword evidence="12" id="KW-1185">Reference proteome</keyword>
<dbReference type="STRING" id="564608.C1MUS4"/>
<accession>C1MUS4</accession>
<name>C1MUS4_MICPC</name>
<evidence type="ECO:0000313" key="11">
    <source>
        <dbReference type="EMBL" id="EEH56376.1"/>
    </source>
</evidence>
<comment type="catalytic activity">
    <reaction evidence="7">
        <text>an acyl-CoA + a 1,2-diacyl-sn-glycerol = a triacyl-sn-glycerol + CoA</text>
        <dbReference type="Rhea" id="RHEA:10868"/>
        <dbReference type="ChEBI" id="CHEBI:17815"/>
        <dbReference type="ChEBI" id="CHEBI:57287"/>
        <dbReference type="ChEBI" id="CHEBI:58342"/>
        <dbReference type="ChEBI" id="CHEBI:64615"/>
        <dbReference type="EC" id="2.3.1.20"/>
    </reaction>
</comment>
<dbReference type="InterPro" id="IPR023213">
    <property type="entry name" value="CAT-like_dom_sf"/>
</dbReference>
<dbReference type="RefSeq" id="XP_003059244.1">
    <property type="nucleotide sequence ID" value="XM_003059198.1"/>
</dbReference>
<keyword evidence="4" id="KW-0012">Acyltransferase</keyword>
<evidence type="ECO:0000259" key="9">
    <source>
        <dbReference type="Pfam" id="PF03007"/>
    </source>
</evidence>
<evidence type="ECO:0000313" key="12">
    <source>
        <dbReference type="Proteomes" id="UP000001876"/>
    </source>
</evidence>
<dbReference type="Proteomes" id="UP000001876">
    <property type="component" value="Unassembled WGS sequence"/>
</dbReference>
<evidence type="ECO:0000256" key="8">
    <source>
        <dbReference type="SAM" id="Coils"/>
    </source>
</evidence>
<dbReference type="PANTHER" id="PTHR31650">
    <property type="entry name" value="O-ACYLTRANSFERASE (WSD1-LIKE) FAMILY PROTEIN"/>
    <property type="match status" value="1"/>
</dbReference>
<protein>
    <submittedName>
        <fullName evidence="11">Predicted protein</fullName>
    </submittedName>
</protein>
<dbReference type="UniPathway" id="UPA00282"/>
<dbReference type="PANTHER" id="PTHR31650:SF1">
    <property type="entry name" value="WAX ESTER SYNTHASE_DIACYLGLYCEROL ACYLTRANSFERASE 4-RELATED"/>
    <property type="match status" value="1"/>
</dbReference>
<reference evidence="11 12" key="1">
    <citation type="journal article" date="2009" name="Science">
        <title>Green evolution and dynamic adaptations revealed by genomes of the marine picoeukaryotes Micromonas.</title>
        <authorList>
            <person name="Worden A.Z."/>
            <person name="Lee J.H."/>
            <person name="Mock T."/>
            <person name="Rouze P."/>
            <person name="Simmons M.P."/>
            <person name="Aerts A.L."/>
            <person name="Allen A.E."/>
            <person name="Cuvelier M.L."/>
            <person name="Derelle E."/>
            <person name="Everett M.V."/>
            <person name="Foulon E."/>
            <person name="Grimwood J."/>
            <person name="Gundlach H."/>
            <person name="Henrissat B."/>
            <person name="Napoli C."/>
            <person name="McDonald S.M."/>
            <person name="Parker M.S."/>
            <person name="Rombauts S."/>
            <person name="Salamov A."/>
            <person name="Von Dassow P."/>
            <person name="Badger J.H."/>
            <person name="Coutinho P.M."/>
            <person name="Demir E."/>
            <person name="Dubchak I."/>
            <person name="Gentemann C."/>
            <person name="Eikrem W."/>
            <person name="Gready J.E."/>
            <person name="John U."/>
            <person name="Lanier W."/>
            <person name="Lindquist E.A."/>
            <person name="Lucas S."/>
            <person name="Mayer K.F."/>
            <person name="Moreau H."/>
            <person name="Not F."/>
            <person name="Otillar R."/>
            <person name="Panaud O."/>
            <person name="Pangilinan J."/>
            <person name="Paulsen I."/>
            <person name="Piegu B."/>
            <person name="Poliakov A."/>
            <person name="Robbens S."/>
            <person name="Schmutz J."/>
            <person name="Toulza E."/>
            <person name="Wyss T."/>
            <person name="Zelensky A."/>
            <person name="Zhou K."/>
            <person name="Armbrust E.V."/>
            <person name="Bhattacharya D."/>
            <person name="Goodenough U.W."/>
            <person name="Van de Peer Y."/>
            <person name="Grigoriev I.V."/>
        </authorList>
    </citation>
    <scope>NUCLEOTIDE SEQUENCE [LARGE SCALE GENOMIC DNA]</scope>
    <source>
        <strain evidence="11 12">CCMP1545</strain>
    </source>
</reference>
<comment type="pathway">
    <text evidence="2">Lipid metabolism.</text>
</comment>
<keyword evidence="3" id="KW-0808">Transferase</keyword>
<dbReference type="InterPro" id="IPR004255">
    <property type="entry name" value="O-acyltransferase_WSD1_N"/>
</dbReference>
<dbReference type="OMA" id="RFLWLIM"/>
<keyword evidence="8" id="KW-0175">Coiled coil</keyword>
<feature type="domain" description="O-acyltransferase WSD1-like N-terminal" evidence="9">
    <location>
        <begin position="69"/>
        <end position="287"/>
    </location>
</feature>
<evidence type="ECO:0000256" key="6">
    <source>
        <dbReference type="ARBA" id="ARBA00047604"/>
    </source>
</evidence>
<evidence type="ECO:0000256" key="3">
    <source>
        <dbReference type="ARBA" id="ARBA00022679"/>
    </source>
</evidence>
<dbReference type="InterPro" id="IPR045034">
    <property type="entry name" value="O-acyltransferase_WSD1-like"/>
</dbReference>
<dbReference type="AlphaFoldDB" id="C1MUS4"/>
<evidence type="ECO:0000256" key="2">
    <source>
        <dbReference type="ARBA" id="ARBA00005189"/>
    </source>
</evidence>
<dbReference type="GO" id="GO:0047196">
    <property type="term" value="F:long-chain-alcohol O-fatty-acyltransferase activity"/>
    <property type="evidence" value="ECO:0007669"/>
    <property type="project" value="UniProtKB-EC"/>
</dbReference>
<dbReference type="GO" id="GO:0019432">
    <property type="term" value="P:triglyceride biosynthetic process"/>
    <property type="evidence" value="ECO:0007669"/>
    <property type="project" value="UniProtKB-UniPathway"/>
</dbReference>
<evidence type="ECO:0000256" key="7">
    <source>
        <dbReference type="ARBA" id="ARBA00048109"/>
    </source>
</evidence>
<gene>
    <name evidence="11" type="ORF">MICPUCDRAFT_58917</name>
</gene>
<dbReference type="InterPro" id="IPR009721">
    <property type="entry name" value="O-acyltransferase_WSD1_C"/>
</dbReference>
<dbReference type="EMBL" id="GG663740">
    <property type="protein sequence ID" value="EEH56376.1"/>
    <property type="molecule type" value="Genomic_DNA"/>
</dbReference>
<dbReference type="GeneID" id="9684684"/>
<feature type="domain" description="O-acyltransferase WSD1 C-terminal" evidence="10">
    <location>
        <begin position="332"/>
        <end position="471"/>
    </location>
</feature>
<dbReference type="Gene3D" id="3.30.559.10">
    <property type="entry name" value="Chloramphenicol acetyltransferase-like domain"/>
    <property type="match status" value="1"/>
</dbReference>
<dbReference type="Pfam" id="PF03007">
    <property type="entry name" value="WS_DGAT_cat"/>
    <property type="match status" value="1"/>
</dbReference>